<protein>
    <submittedName>
        <fullName evidence="6">Aminotransferase class I/II-fold pyridoxal phosphate-dependent enzyme</fullName>
    </submittedName>
</protein>
<feature type="region of interest" description="Disordered" evidence="4">
    <location>
        <begin position="1"/>
        <end position="22"/>
    </location>
</feature>
<keyword evidence="7" id="KW-1185">Reference proteome</keyword>
<evidence type="ECO:0000256" key="1">
    <source>
        <dbReference type="ARBA" id="ARBA00001933"/>
    </source>
</evidence>
<dbReference type="Pfam" id="PF01212">
    <property type="entry name" value="Beta_elim_lyase"/>
    <property type="match status" value="1"/>
</dbReference>
<proteinExistence type="inferred from homology"/>
<feature type="compositionally biased region" description="Basic residues" evidence="4">
    <location>
        <begin position="1"/>
        <end position="10"/>
    </location>
</feature>
<keyword evidence="3" id="KW-0663">Pyridoxal phosphate</keyword>
<dbReference type="GO" id="GO:0008483">
    <property type="term" value="F:transaminase activity"/>
    <property type="evidence" value="ECO:0007669"/>
    <property type="project" value="UniProtKB-KW"/>
</dbReference>
<name>A0ABW6ML93_9ACTN</name>
<dbReference type="InterPro" id="IPR001597">
    <property type="entry name" value="ArAA_b-elim_lyase/Thr_aldolase"/>
</dbReference>
<sequence length="471" mass="49744">MGSSHHHHHHSQDPGDENLYFQSAGTPAAATPATPVAPATPATPAAPATGREAMLLRAGHNPVLLDHTEVELDLLTDSWFERTDSFVTDRMAALATQVADPGGAPVALPGWLPLPHASWTASGRSAELRLCRSWPGRRGVVLHNDLFPTWQFALAEAGLRAVRIPREDDAPTADAPATGDGRLAGLAALLDEHGDAVSFVCLELSTNAAGGLPLSLAALRATARTLRERGVPLVLDATRVVDNALAVAEAQDADLWRTVRDLLDTADAVTVSLSKNFAVGMGGLVATRLGDLAERLAEDEDAYGRQLGRQQQAVLGAALADTPLIGDLVRRRAEQVRTLHQRLVKAGAPVYGGPGAHCVLLDPRRDEAFAGLTHPAPALLAWLYRETGVRGAPHVGDDPAGLVRLALPIGLSDPDAQTLADRLCDCFAHRTGVVDLLPTGPAATPMALARARFEPVERIPEDVRAALAEGY</sequence>
<feature type="region of interest" description="Disordered" evidence="4">
    <location>
        <begin position="27"/>
        <end position="46"/>
    </location>
</feature>
<dbReference type="Gene3D" id="3.40.640.10">
    <property type="entry name" value="Type I PLP-dependent aspartate aminotransferase-like (Major domain)"/>
    <property type="match status" value="1"/>
</dbReference>
<dbReference type="InterPro" id="IPR015421">
    <property type="entry name" value="PyrdxlP-dep_Trfase_major"/>
</dbReference>
<dbReference type="PANTHER" id="PTHR32325">
    <property type="entry name" value="BETA-ELIMINATING LYASE-LIKE PROTEIN-RELATED"/>
    <property type="match status" value="1"/>
</dbReference>
<evidence type="ECO:0000259" key="5">
    <source>
        <dbReference type="Pfam" id="PF01212"/>
    </source>
</evidence>
<feature type="domain" description="Aromatic amino acid beta-eliminating lyase/threonine aldolase" evidence="5">
    <location>
        <begin position="94"/>
        <end position="353"/>
    </location>
</feature>
<reference evidence="6 7" key="1">
    <citation type="submission" date="2024-10" db="EMBL/GenBank/DDBJ databases">
        <title>The Natural Products Discovery Center: Release of the First 8490 Sequenced Strains for Exploring Actinobacteria Biosynthetic Diversity.</title>
        <authorList>
            <person name="Kalkreuter E."/>
            <person name="Kautsar S.A."/>
            <person name="Yang D."/>
            <person name="Bader C.D."/>
            <person name="Teijaro C.N."/>
            <person name="Fluegel L."/>
            <person name="Davis C.M."/>
            <person name="Simpson J.R."/>
            <person name="Lauterbach L."/>
            <person name="Steele A.D."/>
            <person name="Gui C."/>
            <person name="Meng S."/>
            <person name="Li G."/>
            <person name="Viehrig K."/>
            <person name="Ye F."/>
            <person name="Su P."/>
            <person name="Kiefer A.F."/>
            <person name="Nichols A."/>
            <person name="Cepeda A.J."/>
            <person name="Yan W."/>
            <person name="Fan B."/>
            <person name="Jiang Y."/>
            <person name="Adhikari A."/>
            <person name="Zheng C.-J."/>
            <person name="Schuster L."/>
            <person name="Cowan T.M."/>
            <person name="Smanski M.J."/>
            <person name="Chevrette M.G."/>
            <person name="De Carvalho L.P.S."/>
            <person name="Shen B."/>
        </authorList>
    </citation>
    <scope>NUCLEOTIDE SEQUENCE [LARGE SCALE GENOMIC DNA]</scope>
    <source>
        <strain evidence="6 7">NPDC006488</strain>
    </source>
</reference>
<dbReference type="RefSeq" id="WP_364190842.1">
    <property type="nucleotide sequence ID" value="NZ_JBIAHM010000053.1"/>
</dbReference>
<keyword evidence="6" id="KW-0032">Aminotransferase</keyword>
<evidence type="ECO:0000256" key="4">
    <source>
        <dbReference type="SAM" id="MobiDB-lite"/>
    </source>
</evidence>
<dbReference type="Gene3D" id="3.90.1150.10">
    <property type="entry name" value="Aspartate Aminotransferase, domain 1"/>
    <property type="match status" value="1"/>
</dbReference>
<evidence type="ECO:0000256" key="2">
    <source>
        <dbReference type="ARBA" id="ARBA00009721"/>
    </source>
</evidence>
<comment type="cofactor">
    <cofactor evidence="1">
        <name>pyridoxal 5'-phosphate</name>
        <dbReference type="ChEBI" id="CHEBI:597326"/>
    </cofactor>
</comment>
<accession>A0ABW6ML93</accession>
<evidence type="ECO:0000313" key="6">
    <source>
        <dbReference type="EMBL" id="MFE9606902.1"/>
    </source>
</evidence>
<comment type="similarity">
    <text evidence="2">Belongs to the beta-eliminating lyase family.</text>
</comment>
<dbReference type="Gene3D" id="3.30.460.10">
    <property type="entry name" value="Beta Polymerase, domain 2"/>
    <property type="match status" value="1"/>
</dbReference>
<dbReference type="PANTHER" id="PTHR32325:SF4">
    <property type="entry name" value="TRYPTOPHANASE"/>
    <property type="match status" value="1"/>
</dbReference>
<dbReference type="EMBL" id="JBIAHM010000053">
    <property type="protein sequence ID" value="MFE9606902.1"/>
    <property type="molecule type" value="Genomic_DNA"/>
</dbReference>
<dbReference type="InterPro" id="IPR043519">
    <property type="entry name" value="NT_sf"/>
</dbReference>
<dbReference type="SUPFAM" id="SSF53383">
    <property type="entry name" value="PLP-dependent transferases"/>
    <property type="match status" value="1"/>
</dbReference>
<gene>
    <name evidence="6" type="ORF">ACFYNQ_51300</name>
</gene>
<organism evidence="6 7">
    <name type="scientific">Streptomyces hokutonensis</name>
    <dbReference type="NCBI Taxonomy" id="1306990"/>
    <lineage>
        <taxon>Bacteria</taxon>
        <taxon>Bacillati</taxon>
        <taxon>Actinomycetota</taxon>
        <taxon>Actinomycetes</taxon>
        <taxon>Kitasatosporales</taxon>
        <taxon>Streptomycetaceae</taxon>
        <taxon>Streptomyces</taxon>
    </lineage>
</organism>
<comment type="caution">
    <text evidence="6">The sequence shown here is derived from an EMBL/GenBank/DDBJ whole genome shotgun (WGS) entry which is preliminary data.</text>
</comment>
<evidence type="ECO:0000256" key="3">
    <source>
        <dbReference type="ARBA" id="ARBA00022898"/>
    </source>
</evidence>
<dbReference type="InterPro" id="IPR015422">
    <property type="entry name" value="PyrdxlP-dep_Trfase_small"/>
</dbReference>
<evidence type="ECO:0000313" key="7">
    <source>
        <dbReference type="Proteomes" id="UP001601303"/>
    </source>
</evidence>
<dbReference type="InterPro" id="IPR015424">
    <property type="entry name" value="PyrdxlP-dep_Trfase"/>
</dbReference>
<keyword evidence="6" id="KW-0808">Transferase</keyword>
<dbReference type="Proteomes" id="UP001601303">
    <property type="component" value="Unassembled WGS sequence"/>
</dbReference>